<sequence length="517" mass="56330">MRFAAPLTSLLTVAITTTSVICSPAVSGADLACSELMKCNPSLSIITPSSNATYYTQAKNGGYNPLNNKLSPSCIVQPVTTADVATAMATIYRTKSRYAVRAGGHTGMAGWDSTQGGILIDFSKMTKFAYNKLAGSVSVQPGLRWGDIYAKAEQYGVCPMGGRVEHVGTGLILGGGLSLLSPQYGYACDGLMSVDVVLVDGTIKHVTAQSDPTLFRAIKGGGGRFGIVTNYQLRAFPTGHNTDKNWYGGSITTLTPAGMDQLVQVTEKFTATPDDPKATVLTNVGMIKQAGVPLYLGNTYLFYKGTQQEFNTVFKDFLSIPGSIPVLKPMSYLEAAATVPLGWKNTQAYKWIGGSLYPNSTLSSTSNLQIPLISPSPNLPIKWLKTWSNVKQFLVKHQDVLESGFFSITPVRSNQVEKGYQAGGNALTPPQGEQYMHWLFSQILAEGTTSFPNQFEQDRIEFLNQNPSDPHLPLFLNEVDVSQKTFQSYGWYREFQTEYSNVDPKAFSLKYQQGPMF</sequence>
<dbReference type="AlphaFoldDB" id="A0A077R7Q9"/>
<keyword evidence="4" id="KW-0560">Oxidoreductase</keyword>
<dbReference type="SUPFAM" id="SSF56176">
    <property type="entry name" value="FAD-binding/transporter-associated domain-like"/>
    <property type="match status" value="1"/>
</dbReference>
<accession>A0A077R7Q9</accession>
<organism evidence="7">
    <name type="scientific">Melanopsichium pennsylvanicum 4</name>
    <dbReference type="NCBI Taxonomy" id="1398559"/>
    <lineage>
        <taxon>Eukaryota</taxon>
        <taxon>Fungi</taxon>
        <taxon>Dikarya</taxon>
        <taxon>Basidiomycota</taxon>
        <taxon>Ustilaginomycotina</taxon>
        <taxon>Ustilaginomycetes</taxon>
        <taxon>Ustilaginales</taxon>
        <taxon>Ustilaginaceae</taxon>
        <taxon>Melanopsichium</taxon>
    </lineage>
</organism>
<dbReference type="Pfam" id="PF01565">
    <property type="entry name" value="FAD_binding_4"/>
    <property type="match status" value="1"/>
</dbReference>
<proteinExistence type="inferred from homology"/>
<evidence type="ECO:0000256" key="5">
    <source>
        <dbReference type="SAM" id="SignalP"/>
    </source>
</evidence>
<evidence type="ECO:0000256" key="4">
    <source>
        <dbReference type="ARBA" id="ARBA00023002"/>
    </source>
</evidence>
<dbReference type="GO" id="GO:0071949">
    <property type="term" value="F:FAD binding"/>
    <property type="evidence" value="ECO:0007669"/>
    <property type="project" value="InterPro"/>
</dbReference>
<reference evidence="7" key="1">
    <citation type="journal article" date="2014" name="Genome Biol. Evol.">
        <title>Gene Loss Rather Than Gene Gain Is Associated with a Host Jump from Monocots to Dicots in the Smut Fungus Melanopsichium pennsylvanicum.</title>
        <authorList>
            <person name="Sharma R."/>
            <person name="Mishra B."/>
            <person name="Runge F."/>
            <person name="Thines M."/>
        </authorList>
    </citation>
    <scope>NUCLEOTIDE SEQUENCE</scope>
    <source>
        <strain evidence="7">4</strain>
    </source>
</reference>
<dbReference type="InterPro" id="IPR006094">
    <property type="entry name" value="Oxid_FAD_bind_N"/>
</dbReference>
<dbReference type="InterPro" id="IPR050416">
    <property type="entry name" value="FAD-linked_Oxidoreductase"/>
</dbReference>
<dbReference type="PANTHER" id="PTHR42973:SF13">
    <property type="entry name" value="FAD-BINDING PCMH-TYPE DOMAIN-CONTAINING PROTEIN"/>
    <property type="match status" value="1"/>
</dbReference>
<name>A0A077R7Q9_9BASI</name>
<feature type="signal peptide" evidence="5">
    <location>
        <begin position="1"/>
        <end position="22"/>
    </location>
</feature>
<evidence type="ECO:0000313" key="7">
    <source>
        <dbReference type="EMBL" id="CDI55032.1"/>
    </source>
</evidence>
<feature type="chain" id="PRO_5001723392" evidence="5">
    <location>
        <begin position="23"/>
        <end position="517"/>
    </location>
</feature>
<dbReference type="PROSITE" id="PS51387">
    <property type="entry name" value="FAD_PCMH"/>
    <property type="match status" value="1"/>
</dbReference>
<dbReference type="PANTHER" id="PTHR42973">
    <property type="entry name" value="BINDING OXIDOREDUCTASE, PUTATIVE (AFU_ORTHOLOGUE AFUA_1G17690)-RELATED"/>
    <property type="match status" value="1"/>
</dbReference>
<dbReference type="Gene3D" id="3.30.465.10">
    <property type="match status" value="1"/>
</dbReference>
<dbReference type="InterPro" id="IPR016169">
    <property type="entry name" value="FAD-bd_PCMH_sub2"/>
</dbReference>
<dbReference type="InterPro" id="IPR036318">
    <property type="entry name" value="FAD-bd_PCMH-like_sf"/>
</dbReference>
<dbReference type="InterPro" id="IPR016166">
    <property type="entry name" value="FAD-bd_PCMH"/>
</dbReference>
<keyword evidence="5" id="KW-0732">Signal</keyword>
<keyword evidence="2" id="KW-0285">Flavoprotein</keyword>
<dbReference type="GO" id="GO:0016491">
    <property type="term" value="F:oxidoreductase activity"/>
    <property type="evidence" value="ECO:0007669"/>
    <property type="project" value="UniProtKB-KW"/>
</dbReference>
<evidence type="ECO:0000256" key="1">
    <source>
        <dbReference type="ARBA" id="ARBA00005466"/>
    </source>
</evidence>
<keyword evidence="3" id="KW-0274">FAD</keyword>
<feature type="domain" description="FAD-binding PCMH-type" evidence="6">
    <location>
        <begin position="68"/>
        <end position="238"/>
    </location>
</feature>
<dbReference type="EMBL" id="HG529635">
    <property type="protein sequence ID" value="CDI55032.1"/>
    <property type="molecule type" value="Genomic_DNA"/>
</dbReference>
<evidence type="ECO:0000256" key="3">
    <source>
        <dbReference type="ARBA" id="ARBA00022827"/>
    </source>
</evidence>
<comment type="similarity">
    <text evidence="1">Belongs to the oxygen-dependent FAD-linked oxidoreductase family.</text>
</comment>
<evidence type="ECO:0000256" key="2">
    <source>
        <dbReference type="ARBA" id="ARBA00022630"/>
    </source>
</evidence>
<evidence type="ECO:0000259" key="6">
    <source>
        <dbReference type="PROSITE" id="PS51387"/>
    </source>
</evidence>
<protein>
    <submittedName>
        <fullName evidence="7">Fad-binding protein</fullName>
    </submittedName>
</protein>